<feature type="transmembrane region" description="Helical" evidence="1">
    <location>
        <begin position="40"/>
        <end position="58"/>
    </location>
</feature>
<keyword evidence="1" id="KW-0812">Transmembrane</keyword>
<name>A0A6J4II48_9ACTN</name>
<evidence type="ECO:0000256" key="1">
    <source>
        <dbReference type="SAM" id="Phobius"/>
    </source>
</evidence>
<dbReference type="Pfam" id="PF26314">
    <property type="entry name" value="MptA_B_family"/>
    <property type="match status" value="1"/>
</dbReference>
<feature type="transmembrane region" description="Helical" evidence="1">
    <location>
        <begin position="406"/>
        <end position="427"/>
    </location>
</feature>
<gene>
    <name evidence="2" type="ORF">AVDCRST_MAG76-2278</name>
</gene>
<sequence>MTALVNRSVMSGRALFGLAAIALGVTTVVAAGPGGRSELVAGGLLLSLGGFALLLQALHSGHELPVGLVLAAGAVLVVLCIALPPAGSRDVASYALYGRMVTEYGENPYTTVPDDHPEDPWHPEVSTRWRQTPSVYGPAFTALSVGITSAGGDSRTVVRVMFQASAGLAVLAAAAIVARLTGEAAATAFVALNPVLLASVVNGAHNDALVGLALLGACLAARRRWWVAAGVLVALGAGVKVAAVLALPALVAWAWRSHGRRAAATVAAAATGLLALGHIVFGPVAVVRALAEAGQQHSRSSVWNLPFALGPDRLVALLAMAASIGLGAALVRRHLADHLPEAVVASALVGYLLLGSYVLPWYHAWVLLPAALLWRSRLALGATVASAVLLLGYTWEPGDAGAVADVLRAISHVAAPVTALVVAVLLVRRPTKAS</sequence>
<evidence type="ECO:0000313" key="2">
    <source>
        <dbReference type="EMBL" id="CAA9251113.1"/>
    </source>
</evidence>
<accession>A0A6J4II48</accession>
<dbReference type="EMBL" id="CADCSZ010000142">
    <property type="protein sequence ID" value="CAA9251113.1"/>
    <property type="molecule type" value="Genomic_DNA"/>
</dbReference>
<protein>
    <submittedName>
        <fullName evidence="2">Uncharacterized protein</fullName>
    </submittedName>
</protein>
<feature type="transmembrane region" description="Helical" evidence="1">
    <location>
        <begin position="343"/>
        <end position="362"/>
    </location>
</feature>
<reference evidence="2" key="1">
    <citation type="submission" date="2020-02" db="EMBL/GenBank/DDBJ databases">
        <authorList>
            <person name="Meier V. D."/>
        </authorList>
    </citation>
    <scope>NUCLEOTIDE SEQUENCE</scope>
    <source>
        <strain evidence="2">AVDCRST_MAG76</strain>
    </source>
</reference>
<keyword evidence="1" id="KW-1133">Transmembrane helix</keyword>
<feature type="transmembrane region" description="Helical" evidence="1">
    <location>
        <begin position="374"/>
        <end position="394"/>
    </location>
</feature>
<feature type="transmembrane region" description="Helical" evidence="1">
    <location>
        <begin position="225"/>
        <end position="255"/>
    </location>
</feature>
<dbReference type="AlphaFoldDB" id="A0A6J4II48"/>
<feature type="transmembrane region" description="Helical" evidence="1">
    <location>
        <begin position="65"/>
        <end position="86"/>
    </location>
</feature>
<proteinExistence type="predicted"/>
<organism evidence="2">
    <name type="scientific">uncultured Acidimicrobiales bacterium</name>
    <dbReference type="NCBI Taxonomy" id="310071"/>
    <lineage>
        <taxon>Bacteria</taxon>
        <taxon>Bacillati</taxon>
        <taxon>Actinomycetota</taxon>
        <taxon>Acidimicrobiia</taxon>
        <taxon>Acidimicrobiales</taxon>
        <taxon>environmental samples</taxon>
    </lineage>
</organism>
<feature type="transmembrane region" description="Helical" evidence="1">
    <location>
        <begin position="160"/>
        <end position="178"/>
    </location>
</feature>
<feature type="transmembrane region" description="Helical" evidence="1">
    <location>
        <begin position="262"/>
        <end position="281"/>
    </location>
</feature>
<keyword evidence="1" id="KW-0472">Membrane</keyword>
<feature type="transmembrane region" description="Helical" evidence="1">
    <location>
        <begin position="314"/>
        <end position="331"/>
    </location>
</feature>